<dbReference type="PROSITE" id="PS51257">
    <property type="entry name" value="PROKAR_LIPOPROTEIN"/>
    <property type="match status" value="1"/>
</dbReference>
<protein>
    <submittedName>
        <fullName evidence="4">Transglutaminase superfamily protein</fullName>
    </submittedName>
    <submittedName>
        <fullName evidence="3">Transglutaminase-like domain-containing protein</fullName>
    </submittedName>
</protein>
<dbReference type="STRING" id="1034346.GCA_000313565_00860"/>
<feature type="signal peptide" evidence="1">
    <location>
        <begin position="1"/>
        <end position="21"/>
    </location>
</feature>
<evidence type="ECO:0000313" key="4">
    <source>
        <dbReference type="EMBL" id="PXX79796.1"/>
    </source>
</evidence>
<dbReference type="GeneID" id="94440352"/>
<dbReference type="InterPro" id="IPR002931">
    <property type="entry name" value="Transglutaminase-like"/>
</dbReference>
<proteinExistence type="predicted"/>
<dbReference type="Pfam" id="PF01841">
    <property type="entry name" value="Transglut_core"/>
    <property type="match status" value="1"/>
</dbReference>
<gene>
    <name evidence="4" type="ORF">DES51_105271</name>
    <name evidence="3" type="ORF">MQE39_15850</name>
</gene>
<comment type="caution">
    <text evidence="4">The sequence shown here is derived from an EMBL/GenBank/DDBJ whole genome shotgun (WGS) entry which is preliminary data.</text>
</comment>
<dbReference type="AlphaFoldDB" id="A0A318KVU5"/>
<dbReference type="EMBL" id="QJKH01000005">
    <property type="protein sequence ID" value="PXX79796.1"/>
    <property type="molecule type" value="Genomic_DNA"/>
</dbReference>
<dbReference type="SMART" id="SM00460">
    <property type="entry name" value="TGc"/>
    <property type="match status" value="1"/>
</dbReference>
<dbReference type="Proteomes" id="UP001276902">
    <property type="component" value="Unassembled WGS sequence"/>
</dbReference>
<accession>A0A318KVU5</accession>
<evidence type="ECO:0000313" key="5">
    <source>
        <dbReference type="Proteomes" id="UP000247612"/>
    </source>
</evidence>
<dbReference type="PANTHER" id="PTHR33490:SF6">
    <property type="entry name" value="SLL1049 PROTEIN"/>
    <property type="match status" value="1"/>
</dbReference>
<dbReference type="RefSeq" id="WP_022937171.1">
    <property type="nucleotide sequence ID" value="NZ_BAABZA010000001.1"/>
</dbReference>
<feature type="chain" id="PRO_5038980844" evidence="1">
    <location>
        <begin position="22"/>
        <end position="315"/>
    </location>
</feature>
<reference evidence="3" key="2">
    <citation type="submission" date="2022-03" db="EMBL/GenBank/DDBJ databases">
        <title>First case of bacteraemia caused by Dielma fastidiosa in a patient hospitalised with diverticulitis.</title>
        <authorList>
            <person name="Forman-Ankjaer B."/>
            <person name="Hvid-Jensen F."/>
            <person name="Kobel C.M."/>
            <person name="Greve T."/>
        </authorList>
    </citation>
    <scope>NUCLEOTIDE SEQUENCE</scope>
    <source>
        <strain evidence="3">AUH_DF_2021</strain>
    </source>
</reference>
<sequence length="315" mass="35220">MKEFMQLKKVGVVLLSALLMAGCTSGNIDNTDQTVVNITDEEVPLSGRAGKVEVLVPTASNQSVKKNDYALLDYSNSSQGYVMLKYLKAVDKKIKVQVSLNEGTVYTYNLNSRSEYEVFPLTQGDGSYKIQVFENISGTKYIQVFSETVDVKLTDEFSPFLYPNQYVNFSASSEAVKLSNTMNKQAVTDLDVIKNVFDYVTDTISYDYDKAKTVQSGYLPDVDKVLKDKTGICFDYAALMTAMLRSQGIPTKLVIGYNKDVYHAWISAYTKDNGWIDSVISFDGNKWTMMDPTTASTIGKNKPIDPNNYQGKYTY</sequence>
<name>A0A318KVU5_9FIRM</name>
<dbReference type="EMBL" id="JALDAW010000023">
    <property type="protein sequence ID" value="MDY5169595.1"/>
    <property type="molecule type" value="Genomic_DNA"/>
</dbReference>
<organism evidence="4 5">
    <name type="scientific">Dielma fastidiosa</name>
    <dbReference type="NCBI Taxonomy" id="1034346"/>
    <lineage>
        <taxon>Bacteria</taxon>
        <taxon>Bacillati</taxon>
        <taxon>Bacillota</taxon>
        <taxon>Erysipelotrichia</taxon>
        <taxon>Erysipelotrichales</taxon>
        <taxon>Erysipelotrichaceae</taxon>
        <taxon>Dielma</taxon>
    </lineage>
</organism>
<keyword evidence="5" id="KW-1185">Reference proteome</keyword>
<dbReference type="InterPro" id="IPR038765">
    <property type="entry name" value="Papain-like_cys_pep_sf"/>
</dbReference>
<dbReference type="Gene3D" id="3.10.620.30">
    <property type="match status" value="1"/>
</dbReference>
<evidence type="ECO:0000313" key="3">
    <source>
        <dbReference type="EMBL" id="MDY5169595.1"/>
    </source>
</evidence>
<dbReference type="SUPFAM" id="SSF54001">
    <property type="entry name" value="Cysteine proteinases"/>
    <property type="match status" value="1"/>
</dbReference>
<keyword evidence="1" id="KW-0732">Signal</keyword>
<feature type="domain" description="Transglutaminase-like" evidence="2">
    <location>
        <begin position="225"/>
        <end position="282"/>
    </location>
</feature>
<evidence type="ECO:0000259" key="2">
    <source>
        <dbReference type="SMART" id="SM00460"/>
    </source>
</evidence>
<evidence type="ECO:0000256" key="1">
    <source>
        <dbReference type="SAM" id="SignalP"/>
    </source>
</evidence>
<reference evidence="4 5" key="1">
    <citation type="submission" date="2018-05" db="EMBL/GenBank/DDBJ databases">
        <title>Genomic Encyclopedia of Type Strains, Phase IV (KMG-IV): sequencing the most valuable type-strain genomes for metagenomic binning, comparative biology and taxonomic classification.</title>
        <authorList>
            <person name="Goeker M."/>
        </authorList>
    </citation>
    <scope>NUCLEOTIDE SEQUENCE [LARGE SCALE GENOMIC DNA]</scope>
    <source>
        <strain evidence="4 5">JC118</strain>
    </source>
</reference>
<dbReference type="PANTHER" id="PTHR33490">
    <property type="entry name" value="BLR5614 PROTEIN-RELATED"/>
    <property type="match status" value="1"/>
</dbReference>
<dbReference type="Proteomes" id="UP000247612">
    <property type="component" value="Unassembled WGS sequence"/>
</dbReference>